<name>A0ABT2NGX6_9RHOB</name>
<reference evidence="4" key="1">
    <citation type="submission" date="2023-07" db="EMBL/GenBank/DDBJ databases">
        <title>Defluviimonas sediminis sp. nov., isolated from mangrove sediment.</title>
        <authorList>
            <person name="Liu L."/>
            <person name="Li J."/>
            <person name="Huang Y."/>
            <person name="Pan J."/>
            <person name="Li M."/>
        </authorList>
    </citation>
    <scope>NUCLEOTIDE SEQUENCE [LARGE SCALE GENOMIC DNA]</scope>
    <source>
        <strain evidence="4">FT324</strain>
    </source>
</reference>
<protein>
    <submittedName>
        <fullName evidence="3">Alpha/beta fold hydrolase</fullName>
    </submittedName>
</protein>
<accession>A0ABT2NGX6</accession>
<sequence>MPIDCAYTVEGTGPALFLIHGIGARRATFAGLVEGLKDRFTCIRYDLRGHGESPLPGGRFGLDDLVDDLEALRARLGIEKAHFAGHSLGGMIGPAYARRHPARVLSLGLWSTAAFRTEDDSAKVRAVVAAMREKGIGQVLDTLTARWFTDDFAAAHPEVIERRKRQVMDTDAEVFLNVFDIYAETEMGPWLHEIAAPAQVLTGELDGGCNPRLNRLIAAAMPEAELVILDGLKHAIFIEATDRVLPPVRDFLIRRG</sequence>
<dbReference type="PANTHER" id="PTHR43798">
    <property type="entry name" value="MONOACYLGLYCEROL LIPASE"/>
    <property type="match status" value="1"/>
</dbReference>
<keyword evidence="4" id="KW-1185">Reference proteome</keyword>
<feature type="domain" description="AB hydrolase-1" evidence="2">
    <location>
        <begin position="14"/>
        <end position="240"/>
    </location>
</feature>
<dbReference type="Proteomes" id="UP001205601">
    <property type="component" value="Unassembled WGS sequence"/>
</dbReference>
<dbReference type="Gene3D" id="3.40.50.1820">
    <property type="entry name" value="alpha/beta hydrolase"/>
    <property type="match status" value="1"/>
</dbReference>
<dbReference type="InterPro" id="IPR050266">
    <property type="entry name" value="AB_hydrolase_sf"/>
</dbReference>
<evidence type="ECO:0000313" key="3">
    <source>
        <dbReference type="EMBL" id="MCT8328158.1"/>
    </source>
</evidence>
<gene>
    <name evidence="3" type="ORF">N5I32_01370</name>
</gene>
<dbReference type="PANTHER" id="PTHR43798:SF31">
    <property type="entry name" value="AB HYDROLASE SUPERFAMILY PROTEIN YCLE"/>
    <property type="match status" value="1"/>
</dbReference>
<dbReference type="GO" id="GO:0016787">
    <property type="term" value="F:hydrolase activity"/>
    <property type="evidence" value="ECO:0007669"/>
    <property type="project" value="UniProtKB-KW"/>
</dbReference>
<keyword evidence="1 3" id="KW-0378">Hydrolase</keyword>
<organism evidence="3 4">
    <name type="scientific">Albidovulum sediminis</name>
    <dbReference type="NCBI Taxonomy" id="3066345"/>
    <lineage>
        <taxon>Bacteria</taxon>
        <taxon>Pseudomonadati</taxon>
        <taxon>Pseudomonadota</taxon>
        <taxon>Alphaproteobacteria</taxon>
        <taxon>Rhodobacterales</taxon>
        <taxon>Paracoccaceae</taxon>
        <taxon>Albidovulum</taxon>
    </lineage>
</organism>
<dbReference type="EMBL" id="JAOCQF010000001">
    <property type="protein sequence ID" value="MCT8328158.1"/>
    <property type="molecule type" value="Genomic_DNA"/>
</dbReference>
<dbReference type="Pfam" id="PF00561">
    <property type="entry name" value="Abhydrolase_1"/>
    <property type="match status" value="1"/>
</dbReference>
<evidence type="ECO:0000259" key="2">
    <source>
        <dbReference type="Pfam" id="PF00561"/>
    </source>
</evidence>
<evidence type="ECO:0000313" key="4">
    <source>
        <dbReference type="Proteomes" id="UP001205601"/>
    </source>
</evidence>
<proteinExistence type="predicted"/>
<dbReference type="InterPro" id="IPR029058">
    <property type="entry name" value="AB_hydrolase_fold"/>
</dbReference>
<evidence type="ECO:0000256" key="1">
    <source>
        <dbReference type="ARBA" id="ARBA00022801"/>
    </source>
</evidence>
<dbReference type="RefSeq" id="WP_261493601.1">
    <property type="nucleotide sequence ID" value="NZ_JAOCQF010000001.1"/>
</dbReference>
<comment type="caution">
    <text evidence="3">The sequence shown here is derived from an EMBL/GenBank/DDBJ whole genome shotgun (WGS) entry which is preliminary data.</text>
</comment>
<dbReference type="SUPFAM" id="SSF53474">
    <property type="entry name" value="alpha/beta-Hydrolases"/>
    <property type="match status" value="1"/>
</dbReference>
<dbReference type="InterPro" id="IPR000073">
    <property type="entry name" value="AB_hydrolase_1"/>
</dbReference>